<reference evidence="3" key="1">
    <citation type="submission" date="2016-11" db="EMBL/GenBank/DDBJ databases">
        <title>Comparative genomic and phenotypic analysis of Granulibacter bethesdensis clinical isolates from patients with chronic granulomatous disease.</title>
        <authorList>
            <person name="Zarember K.A."/>
            <person name="Porcella S.F."/>
            <person name="Chu J."/>
            <person name="Ding L."/>
            <person name="Dahlstrom E."/>
            <person name="Barbian K."/>
            <person name="Martens C."/>
            <person name="Sykora L."/>
            <person name="Kramer S."/>
            <person name="Pettinato A.M."/>
            <person name="Hong H."/>
            <person name="Wald G."/>
            <person name="Berg L.J."/>
            <person name="Rogge L.S."/>
            <person name="Greenberg D.E."/>
            <person name="Falcone E.L."/>
            <person name="Neves J.F."/>
            <person name="Simoes M.J."/>
            <person name="Casal M."/>
            <person name="Rodriguez-Lopez F.C."/>
            <person name="Zelazny A."/>
            <person name="Gallin J.I."/>
            <person name="Holland S.M."/>
        </authorList>
    </citation>
    <scope>NUCLEOTIDE SEQUENCE [LARGE SCALE GENOMIC DNA]</scope>
    <source>
        <strain evidence="3">NIH9.1</strain>
    </source>
</reference>
<evidence type="ECO:0000313" key="2">
    <source>
        <dbReference type="EMBL" id="APH55518.1"/>
    </source>
</evidence>
<feature type="domain" description="YjiS-like" evidence="1">
    <location>
        <begin position="35"/>
        <end position="70"/>
    </location>
</feature>
<dbReference type="AlphaFoldDB" id="A0AAC9P9E3"/>
<dbReference type="Proteomes" id="UP000182373">
    <property type="component" value="Chromosome"/>
</dbReference>
<dbReference type="Pfam" id="PF06568">
    <property type="entry name" value="YjiS-like"/>
    <property type="match status" value="1"/>
</dbReference>
<gene>
    <name evidence="2" type="ORF">GbCGDNIH9_2194</name>
</gene>
<name>A0AAC9P9E3_9PROT</name>
<evidence type="ECO:0000313" key="3">
    <source>
        <dbReference type="Proteomes" id="UP000182373"/>
    </source>
</evidence>
<evidence type="ECO:0000259" key="1">
    <source>
        <dbReference type="Pfam" id="PF06568"/>
    </source>
</evidence>
<protein>
    <recommendedName>
        <fullName evidence="1">YjiS-like domain-containing protein</fullName>
    </recommendedName>
</protein>
<dbReference type="InterPro" id="IPR009506">
    <property type="entry name" value="YjiS-like"/>
</dbReference>
<dbReference type="EMBL" id="CP018191">
    <property type="protein sequence ID" value="APH55518.1"/>
    <property type="molecule type" value="Genomic_DNA"/>
</dbReference>
<sequence length="78" mass="8783">MTTTTFNQGLLSSRSLPAQIVAVHGSLCQQLKAVHQRLQNERARRCTARILAARTDQELDDLGLHRGQLRIERTGLFD</sequence>
<proteinExistence type="predicted"/>
<accession>A0AAC9P9E3</accession>
<organism evidence="2 3">
    <name type="scientific">Granulibacter bethesdensis</name>
    <dbReference type="NCBI Taxonomy" id="364410"/>
    <lineage>
        <taxon>Bacteria</taxon>
        <taxon>Pseudomonadati</taxon>
        <taxon>Pseudomonadota</taxon>
        <taxon>Alphaproteobacteria</taxon>
        <taxon>Acetobacterales</taxon>
        <taxon>Acetobacteraceae</taxon>
        <taxon>Granulibacter</taxon>
    </lineage>
</organism>
<dbReference type="RefSeq" id="WP_072573269.1">
    <property type="nucleotide sequence ID" value="NZ_CP018191.1"/>
</dbReference>